<dbReference type="PANTHER" id="PTHR46648:SF1">
    <property type="entry name" value="ADENOSINE 5'-MONOPHOSPHORAMIDASE HNT1"/>
    <property type="match status" value="1"/>
</dbReference>
<proteinExistence type="predicted"/>
<sequence length="146" mass="15743">MAENDAAAYDPENIFAKILKGEIPCHKLYEDDDTLAFLDIMPRTEGHALVITKEPAADLFGITPEGLGKLMAVVQTLAPKIKQAVGADGVLIQQFNGAAAGQTVFHLHVHIIPRKDGFPMRPEGAKMADPEDLNATAEKIRAELDG</sequence>
<evidence type="ECO:0000256" key="1">
    <source>
        <dbReference type="PIRSR" id="PIRSR601310-1"/>
    </source>
</evidence>
<dbReference type="InterPro" id="IPR011146">
    <property type="entry name" value="HIT-like"/>
</dbReference>
<dbReference type="Gene3D" id="3.30.428.10">
    <property type="entry name" value="HIT-like"/>
    <property type="match status" value="1"/>
</dbReference>
<gene>
    <name evidence="5" type="ORF">GL4_2233</name>
</gene>
<accession>A0A0A8K438</accession>
<dbReference type="EMBL" id="AP014648">
    <property type="protein sequence ID" value="BAQ17675.1"/>
    <property type="molecule type" value="Genomic_DNA"/>
</dbReference>
<dbReference type="STRING" id="1384459.GL4_2233"/>
<dbReference type="Proteomes" id="UP000031643">
    <property type="component" value="Chromosome"/>
</dbReference>
<keyword evidence="6" id="KW-1185">Reference proteome</keyword>
<evidence type="ECO:0000259" key="4">
    <source>
        <dbReference type="PROSITE" id="PS51084"/>
    </source>
</evidence>
<dbReference type="EC" id="3.6.1.17" evidence="5"/>
<dbReference type="PROSITE" id="PS51084">
    <property type="entry name" value="HIT_2"/>
    <property type="match status" value="1"/>
</dbReference>
<dbReference type="GO" id="GO:0009117">
    <property type="term" value="P:nucleotide metabolic process"/>
    <property type="evidence" value="ECO:0007669"/>
    <property type="project" value="TreeGrafter"/>
</dbReference>
<name>A0A0A8K438_9HYPH</name>
<reference evidence="5 6" key="1">
    <citation type="submission" date="2014-09" db="EMBL/GenBank/DDBJ databases">
        <title>Genome sequencing of Methyloceanibacter caenitepidi Gela4.</title>
        <authorList>
            <person name="Takeuchi M."/>
            <person name="Susumu S."/>
            <person name="Kamagata Y."/>
            <person name="Oshima K."/>
            <person name="Hattori M."/>
            <person name="Iwasaki W."/>
        </authorList>
    </citation>
    <scope>NUCLEOTIDE SEQUENCE [LARGE SCALE GENOMIC DNA]</scope>
    <source>
        <strain evidence="5 6">Gela4</strain>
    </source>
</reference>
<evidence type="ECO:0000313" key="6">
    <source>
        <dbReference type="Proteomes" id="UP000031643"/>
    </source>
</evidence>
<dbReference type="InterPro" id="IPR039384">
    <property type="entry name" value="HINT"/>
</dbReference>
<dbReference type="OrthoDB" id="9784774at2"/>
<dbReference type="Pfam" id="PF01230">
    <property type="entry name" value="HIT"/>
    <property type="match status" value="1"/>
</dbReference>
<evidence type="ECO:0000313" key="5">
    <source>
        <dbReference type="EMBL" id="BAQ17675.1"/>
    </source>
</evidence>
<dbReference type="SUPFAM" id="SSF54197">
    <property type="entry name" value="HIT-like"/>
    <property type="match status" value="1"/>
</dbReference>
<feature type="short sequence motif" description="Histidine triad motif" evidence="2 3">
    <location>
        <begin position="106"/>
        <end position="110"/>
    </location>
</feature>
<dbReference type="InterPro" id="IPR001310">
    <property type="entry name" value="Histidine_triad_HIT"/>
</dbReference>
<feature type="domain" description="HIT" evidence="4">
    <location>
        <begin position="14"/>
        <end position="121"/>
    </location>
</feature>
<evidence type="ECO:0000256" key="3">
    <source>
        <dbReference type="PROSITE-ProRule" id="PRU00464"/>
    </source>
</evidence>
<dbReference type="RefSeq" id="WP_045367411.1">
    <property type="nucleotide sequence ID" value="NZ_AP014648.1"/>
</dbReference>
<protein>
    <submittedName>
        <fullName evidence="5">Bis(5'-nucleosyl)-tetraphosphatase</fullName>
        <ecNumber evidence="5">3.6.1.17</ecNumber>
    </submittedName>
</protein>
<dbReference type="AlphaFoldDB" id="A0A0A8K438"/>
<feature type="active site" description="Tele-AMP-histidine intermediate" evidence="1">
    <location>
        <position position="108"/>
    </location>
</feature>
<dbReference type="GO" id="GO:0004081">
    <property type="term" value="F:bis(5'-nucleosyl)-tetraphosphatase (asymmetrical) activity"/>
    <property type="evidence" value="ECO:0007669"/>
    <property type="project" value="UniProtKB-EC"/>
</dbReference>
<keyword evidence="5" id="KW-0378">Hydrolase</keyword>
<dbReference type="PANTHER" id="PTHR46648">
    <property type="entry name" value="HIT FAMILY PROTEIN 1"/>
    <property type="match status" value="1"/>
</dbReference>
<dbReference type="PRINTS" id="PR00332">
    <property type="entry name" value="HISTRIAD"/>
</dbReference>
<evidence type="ECO:0000256" key="2">
    <source>
        <dbReference type="PIRSR" id="PIRSR601310-3"/>
    </source>
</evidence>
<dbReference type="HOGENOM" id="CLU_056776_3_3_5"/>
<dbReference type="CDD" id="cd01277">
    <property type="entry name" value="HINT_subgroup"/>
    <property type="match status" value="1"/>
</dbReference>
<dbReference type="InterPro" id="IPR036265">
    <property type="entry name" value="HIT-like_sf"/>
</dbReference>
<organism evidence="5 6">
    <name type="scientific">Methyloceanibacter caenitepidi</name>
    <dbReference type="NCBI Taxonomy" id="1384459"/>
    <lineage>
        <taxon>Bacteria</taxon>
        <taxon>Pseudomonadati</taxon>
        <taxon>Pseudomonadota</taxon>
        <taxon>Alphaproteobacteria</taxon>
        <taxon>Hyphomicrobiales</taxon>
        <taxon>Hyphomicrobiaceae</taxon>
        <taxon>Methyloceanibacter</taxon>
    </lineage>
</organism>
<dbReference type="KEGG" id="mcg:GL4_2233"/>